<reference evidence="1 2" key="1">
    <citation type="submission" date="2016-06" db="EMBL/GenBank/DDBJ databases">
        <title>Living apart together: crosstalk between the core and supernumerary genomes in a fungal plant pathogen.</title>
        <authorList>
            <person name="Vanheule A."/>
            <person name="Audenaert K."/>
            <person name="Warris S."/>
            <person name="Van De Geest H."/>
            <person name="Schijlen E."/>
            <person name="Hofte M."/>
            <person name="De Saeger S."/>
            <person name="Haesaert G."/>
            <person name="Waalwijk C."/>
            <person name="Van Der Lee T."/>
        </authorList>
    </citation>
    <scope>NUCLEOTIDE SEQUENCE [LARGE SCALE GENOMIC DNA]</scope>
    <source>
        <strain evidence="1 2">2516</strain>
    </source>
</reference>
<dbReference type="OrthoDB" id="5062850at2759"/>
<dbReference type="OMA" id="LPHWVGK"/>
<proteinExistence type="predicted"/>
<gene>
    <name evidence="1" type="ORF">FPOA_09434</name>
</gene>
<keyword evidence="2" id="KW-1185">Reference proteome</keyword>
<name>A0A1B8AB44_FUSPO</name>
<accession>A0A1B8AB44</accession>
<dbReference type="AlphaFoldDB" id="A0A1B8AB44"/>
<evidence type="ECO:0000313" key="2">
    <source>
        <dbReference type="Proteomes" id="UP000091967"/>
    </source>
</evidence>
<organism evidence="1 2">
    <name type="scientific">Fusarium poae</name>
    <dbReference type="NCBI Taxonomy" id="36050"/>
    <lineage>
        <taxon>Eukaryota</taxon>
        <taxon>Fungi</taxon>
        <taxon>Dikarya</taxon>
        <taxon>Ascomycota</taxon>
        <taxon>Pezizomycotina</taxon>
        <taxon>Sordariomycetes</taxon>
        <taxon>Hypocreomycetidae</taxon>
        <taxon>Hypocreales</taxon>
        <taxon>Nectriaceae</taxon>
        <taxon>Fusarium</taxon>
    </lineage>
</organism>
<protein>
    <submittedName>
        <fullName evidence="1">Uncharacterized protein</fullName>
    </submittedName>
</protein>
<dbReference type="Proteomes" id="UP000091967">
    <property type="component" value="Unassembled WGS sequence"/>
</dbReference>
<dbReference type="EMBL" id="LYXU01000004">
    <property type="protein sequence ID" value="OBS17701.1"/>
    <property type="molecule type" value="Genomic_DNA"/>
</dbReference>
<comment type="caution">
    <text evidence="1">The sequence shown here is derived from an EMBL/GenBank/DDBJ whole genome shotgun (WGS) entry which is preliminary data.</text>
</comment>
<evidence type="ECO:0000313" key="1">
    <source>
        <dbReference type="EMBL" id="OBS17701.1"/>
    </source>
</evidence>
<sequence length="610" mass="70507">MATKLRITDLPLELRQQIFREYFKVEGGYVYDGQADKLRNADDTPIDLSLSYTCRSIANDCNGLPLAVNTIHFSTLYREDWRSLAGCFNLVATYYYVLQQDIVLHLAHLITPEMHAQLENKFPGFRSKLEAERAFHSRAWATDNGVRSDQDLDNTDTSNHTRPAACQFIRKFYNTNIGDYDGDDPTYFRGYAWIHEDVPYNSRTLRTDICEIAYKRWDTYSGEVRQCLTHCLRLIADENPEEFGNQVYTSLPHWVGKYPAKEFFDLRFDCWAIPSQSQLRNAMGRLEIPDIIWDLPNTWDHHWIYKNVEDFRKNVPPDQCLNHNEPLPLEFNFRGREKSIFSAAAAAIRFLGLLSDTQRNRICSLILHEDAPCVNIMSLHGNGLLPFIRENPSLRIERRVSVIDTTDVTHERGMMSQITGAWAEGNDWSYIPTETMIPHVSQWVLDAIAIEKEDIPAGSLTLLLESHPYADACTEAFQHMIHNRIACGKAFRKCMEENFFEGLTDREMKALGYKVSLEDGFEEAIMHLVNQTSDVIRCDFNPGVPENYQTLVNKVRDWGLGFSESLGYRLQDLTEIEIQGECYKQSVLKAYEFETQEEYLRSRARDSQQG</sequence>